<keyword evidence="2" id="KW-0479">Metal-binding</keyword>
<gene>
    <name evidence="5" type="ORF">GCWU000324_01112</name>
</gene>
<feature type="binding site" evidence="2">
    <location>
        <position position="92"/>
    </location>
    <ligand>
        <name>Mg(2+)</name>
        <dbReference type="ChEBI" id="CHEBI:18420"/>
    </ligand>
</feature>
<evidence type="ECO:0000256" key="2">
    <source>
        <dbReference type="PIRSR" id="PIRSR603564-2"/>
    </source>
</evidence>
<evidence type="ECO:0000313" key="6">
    <source>
        <dbReference type="Proteomes" id="UP000003009"/>
    </source>
</evidence>
<evidence type="ECO:0000259" key="4">
    <source>
        <dbReference type="PROSITE" id="PS51462"/>
    </source>
</evidence>
<evidence type="ECO:0000256" key="3">
    <source>
        <dbReference type="SAM" id="MobiDB-lite"/>
    </source>
</evidence>
<dbReference type="STRING" id="629741.GCWU000324_01112"/>
<organism evidence="5 6">
    <name type="scientific">Kingella oralis ATCC 51147</name>
    <dbReference type="NCBI Taxonomy" id="629741"/>
    <lineage>
        <taxon>Bacteria</taxon>
        <taxon>Pseudomonadati</taxon>
        <taxon>Pseudomonadota</taxon>
        <taxon>Betaproteobacteria</taxon>
        <taxon>Neisseriales</taxon>
        <taxon>Neisseriaceae</taxon>
        <taxon>Kingella</taxon>
    </lineage>
</organism>
<feature type="binding site" evidence="1">
    <location>
        <position position="165"/>
    </location>
    <ligand>
        <name>substrate</name>
    </ligand>
</feature>
<dbReference type="Gene3D" id="3.90.79.10">
    <property type="entry name" value="Nucleoside Triphosphate Pyrophosphohydrolase"/>
    <property type="match status" value="1"/>
</dbReference>
<evidence type="ECO:0000313" key="5">
    <source>
        <dbReference type="EMBL" id="EEP69200.1"/>
    </source>
</evidence>
<dbReference type="HOGENOM" id="CLU_128620_0_0_4"/>
<feature type="compositionally biased region" description="Polar residues" evidence="3">
    <location>
        <begin position="9"/>
        <end position="25"/>
    </location>
</feature>
<dbReference type="InterPro" id="IPR000086">
    <property type="entry name" value="NUDIX_hydrolase_dom"/>
</dbReference>
<feature type="binding site" evidence="1">
    <location>
        <position position="39"/>
    </location>
    <ligand>
        <name>substrate</name>
    </ligand>
</feature>
<dbReference type="PRINTS" id="PR01404">
    <property type="entry name" value="NPPPHYDRLASE"/>
</dbReference>
<dbReference type="RefSeq" id="WP_003795118.1">
    <property type="nucleotide sequence ID" value="NZ_GG665871.1"/>
</dbReference>
<accession>C4GG45</accession>
<feature type="binding site" evidence="2">
    <location>
        <position position="88"/>
    </location>
    <ligand>
        <name>Mg(2+)</name>
        <dbReference type="ChEBI" id="CHEBI:18420"/>
    </ligand>
</feature>
<dbReference type="NCBIfam" id="NF006961">
    <property type="entry name" value="PRK09438.1"/>
    <property type="match status" value="1"/>
</dbReference>
<feature type="binding site" evidence="1">
    <location>
        <position position="71"/>
    </location>
    <ligand>
        <name>substrate</name>
    </ligand>
</feature>
<reference evidence="5" key="1">
    <citation type="submission" date="2009-04" db="EMBL/GenBank/DDBJ databases">
        <authorList>
            <person name="Weinstock G."/>
            <person name="Sodergren E."/>
            <person name="Clifton S."/>
            <person name="Fulton L."/>
            <person name="Fulton B."/>
            <person name="Courtney L."/>
            <person name="Fronick C."/>
            <person name="Harrison M."/>
            <person name="Strong C."/>
            <person name="Farmer C."/>
            <person name="Delahaunty K."/>
            <person name="Markovic C."/>
            <person name="Hall O."/>
            <person name="Minx P."/>
            <person name="Tomlinson C."/>
            <person name="Mitreva M."/>
            <person name="Nelson J."/>
            <person name="Hou S."/>
            <person name="Wollam A."/>
            <person name="Pepin K.H."/>
            <person name="Johnson M."/>
            <person name="Bhonagiri V."/>
            <person name="Nash W.E."/>
            <person name="Warren W."/>
            <person name="Chinwalla A."/>
            <person name="Mardis E.R."/>
            <person name="Wilson R.K."/>
        </authorList>
    </citation>
    <scope>NUCLEOTIDE SEQUENCE [LARGE SCALE GENOMIC DNA]</scope>
    <source>
        <strain evidence="5">ATCC 51147</strain>
    </source>
</reference>
<protein>
    <submittedName>
        <fullName evidence="5">Hydrolase, NUDIX family</fullName>
    </submittedName>
</protein>
<dbReference type="GO" id="GO:0046872">
    <property type="term" value="F:metal ion binding"/>
    <property type="evidence" value="ECO:0007669"/>
    <property type="project" value="UniProtKB-KW"/>
</dbReference>
<feature type="binding site" evidence="1">
    <location>
        <position position="60"/>
    </location>
    <ligand>
        <name>substrate</name>
    </ligand>
</feature>
<sequence>MPTKPIDRQPQNRQPENTPSLTNPTFRLPQPHHPTMSKKIPISVLILLHDNAGNVLLFNRLNPDGFWQSITGSLNTPNEPPFQAALREVAEETGFRLHPNQLRDWHRSVEYEIYPHWRHRYPAGITRNTEHWFSAQIPAGSAPILSEHSAYAWLPAREAADKVFSPSNREIILEWLAQFEAA</sequence>
<dbReference type="GeneID" id="84906632"/>
<dbReference type="GO" id="GO:0019177">
    <property type="term" value="F:dihydroneopterin triphosphate pyrophosphohydrolase activity"/>
    <property type="evidence" value="ECO:0007669"/>
    <property type="project" value="InterPro"/>
</dbReference>
<dbReference type="Pfam" id="PF00293">
    <property type="entry name" value="NUDIX"/>
    <property type="match status" value="1"/>
</dbReference>
<dbReference type="InterPro" id="IPR015797">
    <property type="entry name" value="NUDIX_hydrolase-like_dom_sf"/>
</dbReference>
<feature type="binding site" evidence="2">
    <location>
        <position position="147"/>
    </location>
    <ligand>
        <name>Mg(2+)</name>
        <dbReference type="ChEBI" id="CHEBI:18420"/>
    </ligand>
</feature>
<dbReference type="AlphaFoldDB" id="C4GG45"/>
<dbReference type="GO" id="GO:0008828">
    <property type="term" value="F:dATP diphosphatase activity"/>
    <property type="evidence" value="ECO:0007669"/>
    <property type="project" value="InterPro"/>
</dbReference>
<comment type="caution">
    <text evidence="5">The sequence shown here is derived from an EMBL/GenBank/DDBJ whole genome shotgun (WGS) entry which is preliminary data.</text>
</comment>
<keyword evidence="2" id="KW-0460">Magnesium</keyword>
<feature type="domain" description="Nudix hydrolase" evidence="4">
    <location>
        <begin position="37"/>
        <end position="178"/>
    </location>
</feature>
<dbReference type="PROSITE" id="PS51462">
    <property type="entry name" value="NUDIX"/>
    <property type="match status" value="1"/>
</dbReference>
<proteinExistence type="predicted"/>
<dbReference type="Proteomes" id="UP000003009">
    <property type="component" value="Unassembled WGS sequence"/>
</dbReference>
<dbReference type="GO" id="GO:0046656">
    <property type="term" value="P:folic acid biosynthetic process"/>
    <property type="evidence" value="ECO:0007669"/>
    <property type="project" value="InterPro"/>
</dbReference>
<dbReference type="CDD" id="cd04664">
    <property type="entry name" value="NUDIX_DHNTPase_like"/>
    <property type="match status" value="1"/>
</dbReference>
<comment type="cofactor">
    <cofactor evidence="2">
        <name>Mg(2+)</name>
        <dbReference type="ChEBI" id="CHEBI:18420"/>
    </cofactor>
    <text evidence="2">Binds 1 Mg(2+) ion per subunit.</text>
</comment>
<dbReference type="PANTHER" id="PTHR43736">
    <property type="entry name" value="ADP-RIBOSE PYROPHOSPHATASE"/>
    <property type="match status" value="1"/>
</dbReference>
<keyword evidence="6" id="KW-1185">Reference proteome</keyword>
<keyword evidence="5" id="KW-0378">Hydrolase</keyword>
<dbReference type="InterPro" id="IPR003564">
    <property type="entry name" value="DHNTPase"/>
</dbReference>
<dbReference type="EMBL" id="ACJW02000002">
    <property type="protein sequence ID" value="EEP69200.1"/>
    <property type="molecule type" value="Genomic_DNA"/>
</dbReference>
<evidence type="ECO:0000256" key="1">
    <source>
        <dbReference type="PIRSR" id="PIRSR603564-1"/>
    </source>
</evidence>
<dbReference type="PANTHER" id="PTHR43736:SF1">
    <property type="entry name" value="DIHYDRONEOPTERIN TRIPHOSPHATE DIPHOSPHATASE"/>
    <property type="match status" value="1"/>
</dbReference>
<dbReference type="SUPFAM" id="SSF55811">
    <property type="entry name" value="Nudix"/>
    <property type="match status" value="1"/>
</dbReference>
<feature type="region of interest" description="Disordered" evidence="3">
    <location>
        <begin position="1"/>
        <end position="34"/>
    </location>
</feature>
<name>C4GG45_9NEIS</name>